<gene>
    <name evidence="2" type="ORF">EOE67_08540</name>
</gene>
<comment type="caution">
    <text evidence="2">The sequence shown here is derived from an EMBL/GenBank/DDBJ whole genome shotgun (WGS) entry which is preliminary data.</text>
</comment>
<keyword evidence="1" id="KW-0732">Signal</keyword>
<proteinExistence type="predicted"/>
<evidence type="ECO:0000313" key="3">
    <source>
        <dbReference type="Proteomes" id="UP000283077"/>
    </source>
</evidence>
<evidence type="ECO:0008006" key="4">
    <source>
        <dbReference type="Google" id="ProtNLM"/>
    </source>
</evidence>
<evidence type="ECO:0000313" key="2">
    <source>
        <dbReference type="EMBL" id="RVU39947.1"/>
    </source>
</evidence>
<dbReference type="SUPFAM" id="SSF53850">
    <property type="entry name" value="Periplasmic binding protein-like II"/>
    <property type="match status" value="1"/>
</dbReference>
<dbReference type="RefSeq" id="WP_127698677.1">
    <property type="nucleotide sequence ID" value="NZ_SACS01000007.1"/>
</dbReference>
<dbReference type="AlphaFoldDB" id="A0A437QZR9"/>
<keyword evidence="3" id="KW-1185">Reference proteome</keyword>
<evidence type="ECO:0000256" key="1">
    <source>
        <dbReference type="SAM" id="SignalP"/>
    </source>
</evidence>
<dbReference type="OrthoDB" id="5368544at2"/>
<feature type="signal peptide" evidence="1">
    <location>
        <begin position="1"/>
        <end position="19"/>
    </location>
</feature>
<organism evidence="2 3">
    <name type="scientific">Rheinheimera riviphila</name>
    <dbReference type="NCBI Taxonomy" id="1834037"/>
    <lineage>
        <taxon>Bacteria</taxon>
        <taxon>Pseudomonadati</taxon>
        <taxon>Pseudomonadota</taxon>
        <taxon>Gammaproteobacteria</taxon>
        <taxon>Chromatiales</taxon>
        <taxon>Chromatiaceae</taxon>
        <taxon>Rheinheimera</taxon>
    </lineage>
</organism>
<reference evidence="2 3" key="1">
    <citation type="submission" date="2019-01" db="EMBL/GenBank/DDBJ databases">
        <authorList>
            <person name="Chen W.-M."/>
        </authorList>
    </citation>
    <scope>NUCLEOTIDE SEQUENCE [LARGE SCALE GENOMIC DNA]</scope>
    <source>
        <strain evidence="2 3">KYPC3</strain>
    </source>
</reference>
<dbReference type="Proteomes" id="UP000283077">
    <property type="component" value="Unassembled WGS sequence"/>
</dbReference>
<dbReference type="EMBL" id="SACS01000007">
    <property type="protein sequence ID" value="RVU39947.1"/>
    <property type="molecule type" value="Genomic_DNA"/>
</dbReference>
<feature type="chain" id="PRO_5019289458" description="PBP domain-containing protein" evidence="1">
    <location>
        <begin position="20"/>
        <end position="148"/>
    </location>
</feature>
<sequence>MLILCSGCWSLMLARPLHAADFVVVVHNDNRSAITQQLLMQLYLKKTAAFADGKAATLLHLPRSSAEHQQFCLELLNLTAHQYQSYWSRLVFTGNASNLQFANANSILQQVQQNPAAIAYLPADTALSGVRQLGFLRNGQWQESPVTH</sequence>
<name>A0A437QZR9_9GAMM</name>
<dbReference type="Gene3D" id="3.40.190.10">
    <property type="entry name" value="Periplasmic binding protein-like II"/>
    <property type="match status" value="1"/>
</dbReference>
<protein>
    <recommendedName>
        <fullName evidence="4">PBP domain-containing protein</fullName>
    </recommendedName>
</protein>
<accession>A0A437QZR9</accession>